<reference evidence="2 3" key="1">
    <citation type="journal article" date="2024" name="bioRxiv">
        <title>A reference genome for Trichogramma kaykai: A tiny desert-dwelling parasitoid wasp with competing sex-ratio distorters.</title>
        <authorList>
            <person name="Culotta J."/>
            <person name="Lindsey A.R."/>
        </authorList>
    </citation>
    <scope>NUCLEOTIDE SEQUENCE [LARGE SCALE GENOMIC DNA]</scope>
    <source>
        <strain evidence="2 3">KSX58</strain>
    </source>
</reference>
<feature type="region of interest" description="Disordered" evidence="1">
    <location>
        <begin position="108"/>
        <end position="131"/>
    </location>
</feature>
<sequence length="450" mass="50186">MPTASEIQSLERTACKVVRGSDKGKSTVDRIVAHEDKQVLMELAKSGANTLGSVKEARDRLLCLWLRLQGYESASWAPEIDGDVTFDAMPRDSEQLVDLTGAGAVTTSKNTATSSTVTTSSTNSLTSSGATAGTYASNLSSRPIMSAWINAELDEPTRLALQARGWTPPPTPIDSSRRHRKSRPKENTIVEETEGESSRRSSTSRSKSRASKPVRSTGRSKLAAQIQQLSEQLAFLSASSHDEQRADDGKSRKKSSLRADSRERKQEKACRKPLDSSSEKEKRVASKSQRKAKPRTKPPRESSASSSEASEAEQRANRARAGRTMDGLTRREKFMRLLASYKLNFKSGDKTKAQLFLERAKEFRDSVPMTLTEFFDVMSFAFSSADSSDLWYRTHKRRFVIFADFETAFKNMYIGPCDEDDIIDDLQHRVQGKNESISEYLTFVRHLVIL</sequence>
<feature type="compositionally biased region" description="Basic and acidic residues" evidence="1">
    <location>
        <begin position="257"/>
        <end position="284"/>
    </location>
</feature>
<gene>
    <name evidence="2" type="ORF">TKK_019935</name>
</gene>
<organism evidence="2 3">
    <name type="scientific">Trichogramma kaykai</name>
    <dbReference type="NCBI Taxonomy" id="54128"/>
    <lineage>
        <taxon>Eukaryota</taxon>
        <taxon>Metazoa</taxon>
        <taxon>Ecdysozoa</taxon>
        <taxon>Arthropoda</taxon>
        <taxon>Hexapoda</taxon>
        <taxon>Insecta</taxon>
        <taxon>Pterygota</taxon>
        <taxon>Neoptera</taxon>
        <taxon>Endopterygota</taxon>
        <taxon>Hymenoptera</taxon>
        <taxon>Apocrita</taxon>
        <taxon>Proctotrupomorpha</taxon>
        <taxon>Chalcidoidea</taxon>
        <taxon>Trichogrammatidae</taxon>
        <taxon>Trichogramma</taxon>
    </lineage>
</organism>
<proteinExistence type="predicted"/>
<dbReference type="EMBL" id="JBJJXI010000175">
    <property type="protein sequence ID" value="KAL3384339.1"/>
    <property type="molecule type" value="Genomic_DNA"/>
</dbReference>
<feature type="compositionally biased region" description="Basic residues" evidence="1">
    <location>
        <begin position="288"/>
        <end position="297"/>
    </location>
</feature>
<feature type="region of interest" description="Disordered" evidence="1">
    <location>
        <begin position="161"/>
        <end position="326"/>
    </location>
</feature>
<keyword evidence="3" id="KW-1185">Reference proteome</keyword>
<evidence type="ECO:0008006" key="4">
    <source>
        <dbReference type="Google" id="ProtNLM"/>
    </source>
</evidence>
<evidence type="ECO:0000313" key="3">
    <source>
        <dbReference type="Proteomes" id="UP001627154"/>
    </source>
</evidence>
<feature type="compositionally biased region" description="Basic and acidic residues" evidence="1">
    <location>
        <begin position="240"/>
        <end position="250"/>
    </location>
</feature>
<comment type="caution">
    <text evidence="2">The sequence shown here is derived from an EMBL/GenBank/DDBJ whole genome shotgun (WGS) entry which is preliminary data.</text>
</comment>
<protein>
    <recommendedName>
        <fullName evidence="4">Retrotransposon gag domain-containing protein</fullName>
    </recommendedName>
</protein>
<evidence type="ECO:0000256" key="1">
    <source>
        <dbReference type="SAM" id="MobiDB-lite"/>
    </source>
</evidence>
<accession>A0ABD2VUR9</accession>
<dbReference type="AlphaFoldDB" id="A0ABD2VUR9"/>
<name>A0ABD2VUR9_9HYME</name>
<evidence type="ECO:0000313" key="2">
    <source>
        <dbReference type="EMBL" id="KAL3384339.1"/>
    </source>
</evidence>
<dbReference type="Proteomes" id="UP001627154">
    <property type="component" value="Unassembled WGS sequence"/>
</dbReference>